<accession>A0AAD5XED4</accession>
<keyword evidence="2 3" id="KW-0808">Transferase</keyword>
<dbReference type="PANTHER" id="PTHR10291:SF43">
    <property type="entry name" value="DEHYDRODOLICHYL DIPHOSPHATE SYNTHASE COMPLEX SUBUNIT DHDDS"/>
    <property type="match status" value="1"/>
</dbReference>
<dbReference type="NCBIfam" id="TIGR00055">
    <property type="entry name" value="uppS"/>
    <property type="match status" value="1"/>
</dbReference>
<evidence type="ECO:0000313" key="4">
    <source>
        <dbReference type="EMBL" id="KAJ3124796.1"/>
    </source>
</evidence>
<dbReference type="GO" id="GO:1904423">
    <property type="term" value="C:dehydrodolichyl diphosphate synthase complex"/>
    <property type="evidence" value="ECO:0007669"/>
    <property type="project" value="TreeGrafter"/>
</dbReference>
<protein>
    <recommendedName>
        <fullName evidence="3">Alkyl transferase</fullName>
        <ecNumber evidence="3">2.5.1.-</ecNumber>
    </recommendedName>
</protein>
<reference evidence="4" key="1">
    <citation type="submission" date="2020-05" db="EMBL/GenBank/DDBJ databases">
        <title>Phylogenomic resolution of chytrid fungi.</title>
        <authorList>
            <person name="Stajich J.E."/>
            <person name="Amses K."/>
            <person name="Simmons R."/>
            <person name="Seto K."/>
            <person name="Myers J."/>
            <person name="Bonds A."/>
            <person name="Quandt C.A."/>
            <person name="Barry K."/>
            <person name="Liu P."/>
            <person name="Grigoriev I."/>
            <person name="Longcore J.E."/>
            <person name="James T.Y."/>
        </authorList>
    </citation>
    <scope>NUCLEOTIDE SEQUENCE</scope>
    <source>
        <strain evidence="4">JEL0513</strain>
    </source>
</reference>
<dbReference type="GO" id="GO:0016094">
    <property type="term" value="P:polyprenol biosynthetic process"/>
    <property type="evidence" value="ECO:0007669"/>
    <property type="project" value="TreeGrafter"/>
</dbReference>
<dbReference type="GO" id="GO:0005783">
    <property type="term" value="C:endoplasmic reticulum"/>
    <property type="evidence" value="ECO:0007669"/>
    <property type="project" value="TreeGrafter"/>
</dbReference>
<sequence length="295" mass="33314">MDGNRRFAKNRGLEVRHGHAEGADALEQTLDWCLKLGVKTVTVYAFSTENFSRDKVSEVDPIMSLSTEKFQKFASNSDIVKKHGIAVRVYGRLDLLPPPVKHAASLAAKMTATNSNAILNICMPYTSREEILYAVRTIVRGVEDGILDSDDISQEVLEKCFWTGGNSDSISGSGDVDILLRTSGEVRLSDFMLWQASNACQIKFLNVYWPDFTFWHMLPSLIQYQMSYSQVSQARNQHQKHLNYLFSSRNNDKNFCCTGAGYEEGLVVDAQVKRVMRFLDAVRKERDADAIKYCP</sequence>
<dbReference type="PANTHER" id="PTHR10291">
    <property type="entry name" value="DEHYDRODOLICHYL DIPHOSPHATE SYNTHASE FAMILY MEMBER"/>
    <property type="match status" value="1"/>
</dbReference>
<keyword evidence="5" id="KW-1185">Reference proteome</keyword>
<dbReference type="Proteomes" id="UP001211907">
    <property type="component" value="Unassembled WGS sequence"/>
</dbReference>
<organism evidence="4 5">
    <name type="scientific">Physocladia obscura</name>
    <dbReference type="NCBI Taxonomy" id="109957"/>
    <lineage>
        <taxon>Eukaryota</taxon>
        <taxon>Fungi</taxon>
        <taxon>Fungi incertae sedis</taxon>
        <taxon>Chytridiomycota</taxon>
        <taxon>Chytridiomycota incertae sedis</taxon>
        <taxon>Chytridiomycetes</taxon>
        <taxon>Chytridiales</taxon>
        <taxon>Chytriomycetaceae</taxon>
        <taxon>Physocladia</taxon>
    </lineage>
</organism>
<dbReference type="GO" id="GO:0016020">
    <property type="term" value="C:membrane"/>
    <property type="evidence" value="ECO:0007669"/>
    <property type="project" value="TreeGrafter"/>
</dbReference>
<dbReference type="GO" id="GO:0005811">
    <property type="term" value="C:lipid droplet"/>
    <property type="evidence" value="ECO:0007669"/>
    <property type="project" value="TreeGrafter"/>
</dbReference>
<evidence type="ECO:0000256" key="2">
    <source>
        <dbReference type="ARBA" id="ARBA00022679"/>
    </source>
</evidence>
<dbReference type="Gene3D" id="3.40.1180.10">
    <property type="entry name" value="Decaprenyl diphosphate synthase-like"/>
    <property type="match status" value="1"/>
</dbReference>
<proteinExistence type="inferred from homology"/>
<dbReference type="Pfam" id="PF01255">
    <property type="entry name" value="Prenyltransf"/>
    <property type="match status" value="1"/>
</dbReference>
<evidence type="ECO:0000256" key="3">
    <source>
        <dbReference type="RuleBase" id="RU363018"/>
    </source>
</evidence>
<dbReference type="EC" id="2.5.1.-" evidence="3"/>
<name>A0AAD5XED4_9FUNG</name>
<dbReference type="InterPro" id="IPR036424">
    <property type="entry name" value="UPP_synth-like_sf"/>
</dbReference>
<dbReference type="GO" id="GO:0045547">
    <property type="term" value="F:ditrans,polycis-polyprenyl diphosphate synthase [(2E,6E)-farnesyl diphosphate specific] activity"/>
    <property type="evidence" value="ECO:0007669"/>
    <property type="project" value="TreeGrafter"/>
</dbReference>
<dbReference type="InterPro" id="IPR001441">
    <property type="entry name" value="UPP_synth-like"/>
</dbReference>
<dbReference type="CDD" id="cd00475">
    <property type="entry name" value="Cis_IPPS"/>
    <property type="match status" value="1"/>
</dbReference>
<comment type="similarity">
    <text evidence="1 3">Belongs to the UPP synthase family.</text>
</comment>
<evidence type="ECO:0000313" key="5">
    <source>
        <dbReference type="Proteomes" id="UP001211907"/>
    </source>
</evidence>
<dbReference type="AlphaFoldDB" id="A0AAD5XED4"/>
<gene>
    <name evidence="4" type="ORF">HK100_011098</name>
</gene>
<dbReference type="SUPFAM" id="SSF64005">
    <property type="entry name" value="Undecaprenyl diphosphate synthase"/>
    <property type="match status" value="1"/>
</dbReference>
<comment type="caution">
    <text evidence="4">The sequence shown here is derived from an EMBL/GenBank/DDBJ whole genome shotgun (WGS) entry which is preliminary data.</text>
</comment>
<evidence type="ECO:0000256" key="1">
    <source>
        <dbReference type="ARBA" id="ARBA00005432"/>
    </source>
</evidence>
<dbReference type="InterPro" id="IPR018520">
    <property type="entry name" value="UPP_synth-like_CS"/>
</dbReference>
<dbReference type="EMBL" id="JADGJH010000649">
    <property type="protein sequence ID" value="KAJ3124796.1"/>
    <property type="molecule type" value="Genomic_DNA"/>
</dbReference>
<dbReference type="PROSITE" id="PS01066">
    <property type="entry name" value="UPP_SYNTHASE"/>
    <property type="match status" value="1"/>
</dbReference>